<dbReference type="GO" id="GO:0016491">
    <property type="term" value="F:oxidoreductase activity"/>
    <property type="evidence" value="ECO:0007669"/>
    <property type="project" value="TreeGrafter"/>
</dbReference>
<dbReference type="AlphaFoldDB" id="A0A2P6UZ38"/>
<evidence type="ECO:0000313" key="1">
    <source>
        <dbReference type="EMBL" id="PSC67108.1"/>
    </source>
</evidence>
<dbReference type="InterPro" id="IPR036188">
    <property type="entry name" value="FAD/NAD-bd_sf"/>
</dbReference>
<accession>A0A2P6UZ38</accession>
<dbReference type="Gene3D" id="3.50.50.60">
    <property type="entry name" value="FAD/NAD(P)-binding domain"/>
    <property type="match status" value="1"/>
</dbReference>
<comment type="caution">
    <text evidence="1">The sequence shown here is derived from an EMBL/GenBank/DDBJ whole genome shotgun (WGS) entry which is preliminary data.</text>
</comment>
<evidence type="ECO:0000313" key="2">
    <source>
        <dbReference type="Proteomes" id="UP000239649"/>
    </source>
</evidence>
<dbReference type="SUPFAM" id="SSF51905">
    <property type="entry name" value="FAD/NAD(P)-binding domain"/>
    <property type="match status" value="1"/>
</dbReference>
<dbReference type="Pfam" id="PF13450">
    <property type="entry name" value="NAD_binding_8"/>
    <property type="match status" value="1"/>
</dbReference>
<dbReference type="Gene3D" id="1.10.405.20">
    <property type="match status" value="1"/>
</dbReference>
<reference evidence="1 2" key="1">
    <citation type="journal article" date="2018" name="Plant J.">
        <title>Genome sequences of Chlorella sorokiniana UTEX 1602 and Micractinium conductrix SAG 241.80: implications to maltose excretion by a green alga.</title>
        <authorList>
            <person name="Arriola M.B."/>
            <person name="Velmurugan N."/>
            <person name="Zhang Y."/>
            <person name="Plunkett M.H."/>
            <person name="Hondzo H."/>
            <person name="Barney B.M."/>
        </authorList>
    </citation>
    <scope>NUCLEOTIDE SEQUENCE [LARGE SCALE GENOMIC DNA]</scope>
    <source>
        <strain evidence="1 2">SAG 241.80</strain>
    </source>
</reference>
<dbReference type="EMBL" id="LHPF02000108">
    <property type="protein sequence ID" value="PSC67108.1"/>
    <property type="molecule type" value="Genomic_DNA"/>
</dbReference>
<dbReference type="PRINTS" id="PR00419">
    <property type="entry name" value="ADXRDTASE"/>
</dbReference>
<dbReference type="PROSITE" id="PS51257">
    <property type="entry name" value="PROKAR_LIPOPROTEIN"/>
    <property type="match status" value="1"/>
</dbReference>
<gene>
    <name evidence="1" type="ORF">C2E20_9204</name>
</gene>
<dbReference type="InterPro" id="IPR050464">
    <property type="entry name" value="Zeta_carotene_desat/Oxidored"/>
</dbReference>
<dbReference type="STRING" id="554055.A0A2P6UZ38"/>
<dbReference type="PANTHER" id="PTHR42923:SF20">
    <property type="entry name" value="FLAVIN-CONTAINING AMINE OXIDASEDEHYDROGENASE"/>
    <property type="match status" value="1"/>
</dbReference>
<organism evidence="1 2">
    <name type="scientific">Micractinium conductrix</name>
    <dbReference type="NCBI Taxonomy" id="554055"/>
    <lineage>
        <taxon>Eukaryota</taxon>
        <taxon>Viridiplantae</taxon>
        <taxon>Chlorophyta</taxon>
        <taxon>core chlorophytes</taxon>
        <taxon>Trebouxiophyceae</taxon>
        <taxon>Chlorellales</taxon>
        <taxon>Chlorellaceae</taxon>
        <taxon>Chlorella clade</taxon>
        <taxon>Micractinium</taxon>
    </lineage>
</organism>
<name>A0A2P6UZ38_9CHLO</name>
<protein>
    <submittedName>
        <fullName evidence="1">Flavincontaining amine</fullName>
    </submittedName>
</protein>
<dbReference type="OrthoDB" id="2019015at2759"/>
<dbReference type="Gene3D" id="3.30.70.1990">
    <property type="match status" value="1"/>
</dbReference>
<keyword evidence="2" id="KW-1185">Reference proteome</keyword>
<dbReference type="Proteomes" id="UP000239649">
    <property type="component" value="Unassembled WGS sequence"/>
</dbReference>
<sequence>MGALQNRPQPSRPGKQRVCIVGGGVAGMACAWSLSRFPDRFDVEVWEELAQAGGVASSCAIDGGEEINDQVQGGAPSYRNNLLFFKEFGFEPHEVQLRIAFGSGGSAWTNHSDSALVRRLAPEIARFGRVLRWVHRLEPLFIFVPINALLRLCGFSADFRNEMVFPLTALFFGTGNQTPNVSAAVISRVFLDPQLRLFQYSPTRLLDSVPTMFAFPKLSEVFGTIASRIPATVRTGMRVERVERDSSGVAVAAADGSVCRFDQLVFACGAEEARRMLGADASRLESRLLGNVRYFNDLIVTHEDEGYMRSHYELRLEQGDMYFVRTDPADREKIEMSFNLTCYQPHLQGRRNIYQSIFLDDSQRRSWTVDAIDKAKVLKTRMTRQFAHTWRHFATWVPFVSLLQGRRRTWFAGAYTLFNTHEIATMSGLAVADRLGAPYPFPHDKLAAQQFDTYLRIAHGPFARRAKQPAAAAAAKAHVTLESSGAAATAADAKTD</sequence>
<dbReference type="PANTHER" id="PTHR42923">
    <property type="entry name" value="PROTOPORPHYRINOGEN OXIDASE"/>
    <property type="match status" value="1"/>
</dbReference>
<proteinExistence type="predicted"/>